<reference evidence="2" key="1">
    <citation type="submission" date="2019-09" db="EMBL/GenBank/DDBJ databases">
        <title>Antimicrobial potential of Antarctic Bacteria.</title>
        <authorList>
            <person name="Benaud N."/>
            <person name="Edwards R.J."/>
            <person name="Ferrari B.C."/>
        </authorList>
    </citation>
    <scope>NUCLEOTIDE SEQUENCE [LARGE SCALE GENOMIC DNA]</scope>
    <source>
        <strain evidence="2">SPB151</strain>
    </source>
</reference>
<dbReference type="RefSeq" id="WP_185448823.1">
    <property type="nucleotide sequence ID" value="NZ_CP043661.1"/>
</dbReference>
<dbReference type="Pfam" id="PF06224">
    <property type="entry name" value="AlkZ-like"/>
    <property type="match status" value="1"/>
</dbReference>
<keyword evidence="2" id="KW-1185">Reference proteome</keyword>
<sequence>MTTLSAGAINRATLARQLLLERADVGVVGAVGQLVGMQGQEAKHPYVGLWSRLVGFADEQLTKAVEDREVVRATLFRGTLHLVTAADYLRFRSTIGPILEAGLKLLGDRAEGLDVGEVVKAARKILAKEPLTFTEVRDALVEQFPGVNDRALGFCTRMMVPLVMFPTDTRWGWPSNARFTPAEEWLGAKIRQAAVPEELVVRYLEAFGPATPADFQTWSGLPKAKPLFDKLELEQFKDENGKTLYDVPEAPRPDAETPAPVRFLPEFDNLLLAHAKRERIIADEHRPAVFTKNLRIKSTYTVDGLVAGLWTAEKKRGVATLTLTPFGRTLKKTAAELEREGSALLRFLEPDAKTYEVVTAS</sequence>
<dbReference type="Proteomes" id="UP000515563">
    <property type="component" value="Chromosome"/>
</dbReference>
<dbReference type="AlphaFoldDB" id="A0A7G6WZX9"/>
<reference evidence="1 2" key="2">
    <citation type="journal article" date="2020" name="Microbiol. Resour. Announc.">
        <title>Antarctic desert soil bacteria exhibit high novel natural product potential, evaluated through long-read genome sequencing and comparative genomics.</title>
        <authorList>
            <person name="Benaud N."/>
            <person name="Edwards R.J."/>
            <person name="Amos T.G."/>
            <person name="D'Agostino P.M."/>
            <person name="Gutierrez-Chavez C."/>
            <person name="Montgomery K."/>
            <person name="Nicetic I."/>
            <person name="Ferrari B.C."/>
        </authorList>
    </citation>
    <scope>NUCLEOTIDE SEQUENCE [LARGE SCALE GENOMIC DNA]</scope>
    <source>
        <strain evidence="1 2">SPB151</strain>
    </source>
</reference>
<dbReference type="GO" id="GO:0003677">
    <property type="term" value="F:DNA binding"/>
    <property type="evidence" value="ECO:0007669"/>
    <property type="project" value="UniProtKB-KW"/>
</dbReference>
<gene>
    <name evidence="1" type="ORF">F1D05_18505</name>
</gene>
<accession>A0A7G6WZX9</accession>
<dbReference type="InterPro" id="IPR009351">
    <property type="entry name" value="AlkZ-like"/>
</dbReference>
<dbReference type="PANTHER" id="PTHR38479:SF2">
    <property type="entry name" value="WINGED HELIX DNA-BINDING DOMAIN-CONTAINING PROTEIN"/>
    <property type="match status" value="1"/>
</dbReference>
<dbReference type="PANTHER" id="PTHR38479">
    <property type="entry name" value="LMO0824 PROTEIN"/>
    <property type="match status" value="1"/>
</dbReference>
<protein>
    <submittedName>
        <fullName evidence="1">Winged helix DNA-binding domain-containing protein</fullName>
    </submittedName>
</protein>
<evidence type="ECO:0000313" key="1">
    <source>
        <dbReference type="EMBL" id="QNE19544.1"/>
    </source>
</evidence>
<proteinExistence type="predicted"/>
<name>A0A7G6WZX9_9ACTN</name>
<dbReference type="KEGG" id="kqi:F1D05_18505"/>
<keyword evidence="1" id="KW-0238">DNA-binding</keyword>
<dbReference type="EMBL" id="CP043661">
    <property type="protein sequence ID" value="QNE19544.1"/>
    <property type="molecule type" value="Genomic_DNA"/>
</dbReference>
<organism evidence="1 2">
    <name type="scientific">Kribbella qitaiheensis</name>
    <dbReference type="NCBI Taxonomy" id="1544730"/>
    <lineage>
        <taxon>Bacteria</taxon>
        <taxon>Bacillati</taxon>
        <taxon>Actinomycetota</taxon>
        <taxon>Actinomycetes</taxon>
        <taxon>Propionibacteriales</taxon>
        <taxon>Kribbellaceae</taxon>
        <taxon>Kribbella</taxon>
    </lineage>
</organism>
<evidence type="ECO:0000313" key="2">
    <source>
        <dbReference type="Proteomes" id="UP000515563"/>
    </source>
</evidence>